<name>A0AAD7CQ80_MYCRO</name>
<evidence type="ECO:0000313" key="1">
    <source>
        <dbReference type="EMBL" id="KAJ7653838.1"/>
    </source>
</evidence>
<dbReference type="AlphaFoldDB" id="A0AAD7CQ80"/>
<protein>
    <submittedName>
        <fullName evidence="1">Uncharacterized protein</fullName>
    </submittedName>
</protein>
<reference evidence="1" key="1">
    <citation type="submission" date="2023-03" db="EMBL/GenBank/DDBJ databases">
        <title>Massive genome expansion in bonnet fungi (Mycena s.s.) driven by repeated elements and novel gene families across ecological guilds.</title>
        <authorList>
            <consortium name="Lawrence Berkeley National Laboratory"/>
            <person name="Harder C.B."/>
            <person name="Miyauchi S."/>
            <person name="Viragh M."/>
            <person name="Kuo A."/>
            <person name="Thoen E."/>
            <person name="Andreopoulos B."/>
            <person name="Lu D."/>
            <person name="Skrede I."/>
            <person name="Drula E."/>
            <person name="Henrissat B."/>
            <person name="Morin E."/>
            <person name="Kohler A."/>
            <person name="Barry K."/>
            <person name="LaButti K."/>
            <person name="Morin E."/>
            <person name="Salamov A."/>
            <person name="Lipzen A."/>
            <person name="Mereny Z."/>
            <person name="Hegedus B."/>
            <person name="Baldrian P."/>
            <person name="Stursova M."/>
            <person name="Weitz H."/>
            <person name="Taylor A."/>
            <person name="Grigoriev I.V."/>
            <person name="Nagy L.G."/>
            <person name="Martin F."/>
            <person name="Kauserud H."/>
        </authorList>
    </citation>
    <scope>NUCLEOTIDE SEQUENCE</scope>
    <source>
        <strain evidence="1">CBHHK067</strain>
    </source>
</reference>
<dbReference type="Proteomes" id="UP001221757">
    <property type="component" value="Unassembled WGS sequence"/>
</dbReference>
<organism evidence="1 2">
    <name type="scientific">Mycena rosella</name>
    <name type="common">Pink bonnet</name>
    <name type="synonym">Agaricus rosellus</name>
    <dbReference type="NCBI Taxonomy" id="1033263"/>
    <lineage>
        <taxon>Eukaryota</taxon>
        <taxon>Fungi</taxon>
        <taxon>Dikarya</taxon>
        <taxon>Basidiomycota</taxon>
        <taxon>Agaricomycotina</taxon>
        <taxon>Agaricomycetes</taxon>
        <taxon>Agaricomycetidae</taxon>
        <taxon>Agaricales</taxon>
        <taxon>Marasmiineae</taxon>
        <taxon>Mycenaceae</taxon>
        <taxon>Mycena</taxon>
    </lineage>
</organism>
<accession>A0AAD7CQ80</accession>
<sequence>MYKVWNRNLTVFPYHGEDAVGGAWMRWPGDGQAVILANFSFENSPGYYLRGANDVDISLYSSNLFGLGSLCINFRKMDFDMFVLHQQLQEIEEDEADDEKLLMRTATAIIILGAIEARRLSISSYIRKHLLC</sequence>
<proteinExistence type="predicted"/>
<gene>
    <name evidence="1" type="ORF">B0H17DRAFT_1146946</name>
</gene>
<dbReference type="EMBL" id="JARKIE010000329">
    <property type="protein sequence ID" value="KAJ7653838.1"/>
    <property type="molecule type" value="Genomic_DNA"/>
</dbReference>
<evidence type="ECO:0000313" key="2">
    <source>
        <dbReference type="Proteomes" id="UP001221757"/>
    </source>
</evidence>
<keyword evidence="2" id="KW-1185">Reference proteome</keyword>
<comment type="caution">
    <text evidence="1">The sequence shown here is derived from an EMBL/GenBank/DDBJ whole genome shotgun (WGS) entry which is preliminary data.</text>
</comment>